<gene>
    <name evidence="2" type="ORF">BLA18112_03266</name>
</gene>
<dbReference type="Proteomes" id="UP000494274">
    <property type="component" value="Unassembled WGS sequence"/>
</dbReference>
<keyword evidence="1" id="KW-0732">Signal</keyword>
<organism evidence="2 3">
    <name type="scientific">Burkholderia lata (strain ATCC 17760 / DSM 23089 / LMG 22485 / NCIMB 9086 / R18194 / 383)</name>
    <dbReference type="NCBI Taxonomy" id="482957"/>
    <lineage>
        <taxon>Bacteria</taxon>
        <taxon>Pseudomonadati</taxon>
        <taxon>Pseudomonadota</taxon>
        <taxon>Betaproteobacteria</taxon>
        <taxon>Burkholderiales</taxon>
        <taxon>Burkholderiaceae</taxon>
        <taxon>Burkholderia</taxon>
        <taxon>Burkholderia cepacia complex</taxon>
    </lineage>
</organism>
<accession>A0A6P2VUD5</accession>
<evidence type="ECO:0008006" key="4">
    <source>
        <dbReference type="Google" id="ProtNLM"/>
    </source>
</evidence>
<dbReference type="RefSeq" id="WP_175044496.1">
    <property type="nucleotide sequence ID" value="NZ_CABVQI010000009.1"/>
</dbReference>
<name>A0A6P2VUD5_BURL3</name>
<feature type="chain" id="PRO_5027070039" description="Lipoprotein" evidence="1">
    <location>
        <begin position="27"/>
        <end position="217"/>
    </location>
</feature>
<dbReference type="EMBL" id="CABVQI010000009">
    <property type="protein sequence ID" value="VWC90278.1"/>
    <property type="molecule type" value="Genomic_DNA"/>
</dbReference>
<evidence type="ECO:0000313" key="2">
    <source>
        <dbReference type="EMBL" id="VWC90278.1"/>
    </source>
</evidence>
<reference evidence="2 3" key="1">
    <citation type="submission" date="2019-09" db="EMBL/GenBank/DDBJ databases">
        <authorList>
            <person name="Depoorter E."/>
        </authorList>
    </citation>
    <scope>NUCLEOTIDE SEQUENCE [LARGE SCALE GENOMIC DNA]</scope>
    <source>
        <strain evidence="2">R-18112</strain>
    </source>
</reference>
<proteinExistence type="predicted"/>
<protein>
    <recommendedName>
        <fullName evidence="4">Lipoprotein</fullName>
    </recommendedName>
</protein>
<feature type="signal peptide" evidence="1">
    <location>
        <begin position="1"/>
        <end position="26"/>
    </location>
</feature>
<evidence type="ECO:0000256" key="1">
    <source>
        <dbReference type="SAM" id="SignalP"/>
    </source>
</evidence>
<dbReference type="AlphaFoldDB" id="A0A6P2VUD5"/>
<sequence>MGNQRANVFGVAIALIFLLSVPRSHAADAPVVIEDAINARADEGHKLQSPIIDAGPAMKGVYIYFMINTSDVPGYSKGGRPYMLDAHLIFSDENQVLHDVLFDRYVKDDGVPEIFSVFFVNAVRDQKNKEIVVLVRTPLNHYDYGGDYYDGYVYKLTGDPRTGVVFAGLQSDASAPFLDQCECDFRDGRSTRARYKNAESIRKVLEGKYPTSRVRGK</sequence>
<evidence type="ECO:0000313" key="3">
    <source>
        <dbReference type="Proteomes" id="UP000494274"/>
    </source>
</evidence>